<dbReference type="Proteomes" id="UP000712527">
    <property type="component" value="Unassembled WGS sequence"/>
</dbReference>
<evidence type="ECO:0000256" key="1">
    <source>
        <dbReference type="SAM" id="MobiDB-lite"/>
    </source>
</evidence>
<keyword evidence="2" id="KW-0812">Transmembrane</keyword>
<evidence type="ECO:0000259" key="3">
    <source>
        <dbReference type="Pfam" id="PF12773"/>
    </source>
</evidence>
<comment type="caution">
    <text evidence="4">The sequence shown here is derived from an EMBL/GenBank/DDBJ whole genome shotgun (WGS) entry which is preliminary data.</text>
</comment>
<sequence length="332" mass="34389">MKCPTCGAVVPDGALTCPSCHAELDVTQRITLSEATWCPECGALVEPGADVCPKCGTSLAPDLPRRHTRDLDLPDIGNTGVMDALGDGSDATGVMTRIESAIPPADAEESRSAARDHMPRPRAFGLAALLAVVLVGGAALLITHPWNPSATMTRATEPADTSMSGFPGVVESLTGQDGSSAAQGESDDSPDGPADPLEALTQAHQSLADLSDRVDASEASLRDVGVSGTADERSAGLAAAQQNALDVSNLIERVGMLDDAGGTYAEARDNLLTLGNWLRNRCDALTESWQRSVDAEGPAASAQSILAPVDAATDYARLFEENIDAWDPSNNG</sequence>
<gene>
    <name evidence="4" type="ORF">H9X80_00725</name>
</gene>
<dbReference type="InterPro" id="IPR025874">
    <property type="entry name" value="DZR"/>
</dbReference>
<reference evidence="4 5" key="1">
    <citation type="journal article" date="2021" name="Sci. Rep.">
        <title>The distribution of antibiotic resistance genes in chicken gut microbiota commensals.</title>
        <authorList>
            <person name="Juricova H."/>
            <person name="Matiasovicova J."/>
            <person name="Kubasova T."/>
            <person name="Cejkova D."/>
            <person name="Rychlik I."/>
        </authorList>
    </citation>
    <scope>NUCLEOTIDE SEQUENCE [LARGE SCALE GENOMIC DNA]</scope>
    <source>
        <strain evidence="4 5">An794</strain>
    </source>
</reference>
<feature type="compositionally biased region" description="Polar residues" evidence="1">
    <location>
        <begin position="152"/>
        <end position="164"/>
    </location>
</feature>
<feature type="domain" description="DZANK-type" evidence="3">
    <location>
        <begin position="3"/>
        <end position="56"/>
    </location>
</feature>
<dbReference type="EMBL" id="JACSNQ010000001">
    <property type="protein sequence ID" value="MBM6774083.1"/>
    <property type="molecule type" value="Genomic_DNA"/>
</dbReference>
<accession>A0ABS2F0I3</accession>
<keyword evidence="5" id="KW-1185">Reference proteome</keyword>
<name>A0ABS2F0I3_9ACTN</name>
<proteinExistence type="predicted"/>
<feature type="compositionally biased region" description="Polar residues" evidence="1">
    <location>
        <begin position="173"/>
        <end position="183"/>
    </location>
</feature>
<dbReference type="Pfam" id="PF12773">
    <property type="entry name" value="DZR"/>
    <property type="match status" value="1"/>
</dbReference>
<evidence type="ECO:0000313" key="5">
    <source>
        <dbReference type="Proteomes" id="UP000712527"/>
    </source>
</evidence>
<keyword evidence="2" id="KW-1133">Transmembrane helix</keyword>
<organism evidence="4 5">
    <name type="scientific">Olsenella profusa</name>
    <dbReference type="NCBI Taxonomy" id="138595"/>
    <lineage>
        <taxon>Bacteria</taxon>
        <taxon>Bacillati</taxon>
        <taxon>Actinomycetota</taxon>
        <taxon>Coriobacteriia</taxon>
        <taxon>Coriobacteriales</taxon>
        <taxon>Atopobiaceae</taxon>
        <taxon>Olsenella</taxon>
    </lineage>
</organism>
<feature type="transmembrane region" description="Helical" evidence="2">
    <location>
        <begin position="123"/>
        <end position="146"/>
    </location>
</feature>
<dbReference type="RefSeq" id="WP_204792425.1">
    <property type="nucleotide sequence ID" value="NZ_JACSNQ010000001.1"/>
</dbReference>
<keyword evidence="2" id="KW-0472">Membrane</keyword>
<evidence type="ECO:0000256" key="2">
    <source>
        <dbReference type="SAM" id="Phobius"/>
    </source>
</evidence>
<feature type="region of interest" description="Disordered" evidence="1">
    <location>
        <begin position="152"/>
        <end position="197"/>
    </location>
</feature>
<evidence type="ECO:0000313" key="4">
    <source>
        <dbReference type="EMBL" id="MBM6774083.1"/>
    </source>
</evidence>
<protein>
    <submittedName>
        <fullName evidence="4">Zinc ribbon domain-containing protein</fullName>
    </submittedName>
</protein>